<feature type="transmembrane region" description="Helical" evidence="11">
    <location>
        <begin position="423"/>
        <end position="445"/>
    </location>
</feature>
<keyword evidence="6 11" id="KW-0812">Transmembrane</keyword>
<accession>A0A3N1HMI8</accession>
<dbReference type="PANTHER" id="PTHR48020">
    <property type="entry name" value="PROTON MYO-INOSITOL COTRANSPORTER"/>
    <property type="match status" value="1"/>
</dbReference>
<dbReference type="InterPro" id="IPR020846">
    <property type="entry name" value="MFS_dom"/>
</dbReference>
<dbReference type="PROSITE" id="PS00217">
    <property type="entry name" value="SUGAR_TRANSPORT_2"/>
    <property type="match status" value="1"/>
</dbReference>
<dbReference type="PANTHER" id="PTHR48020:SF12">
    <property type="entry name" value="PROTON MYO-INOSITOL COTRANSPORTER"/>
    <property type="match status" value="1"/>
</dbReference>
<dbReference type="PRINTS" id="PR00171">
    <property type="entry name" value="SUGRTRNSPORT"/>
</dbReference>
<feature type="transmembrane region" description="Helical" evidence="11">
    <location>
        <begin position="277"/>
        <end position="300"/>
    </location>
</feature>
<evidence type="ECO:0000256" key="3">
    <source>
        <dbReference type="ARBA" id="ARBA00022448"/>
    </source>
</evidence>
<gene>
    <name evidence="13" type="ORF">EDC03_1270</name>
</gene>
<keyword evidence="7 11" id="KW-1133">Transmembrane helix</keyword>
<evidence type="ECO:0000256" key="11">
    <source>
        <dbReference type="SAM" id="Phobius"/>
    </source>
</evidence>
<dbReference type="AlphaFoldDB" id="A0A3N1HMI8"/>
<comment type="caution">
    <text evidence="13">The sequence shown here is derived from an EMBL/GenBank/DDBJ whole genome shotgun (WGS) entry which is preliminary data.</text>
</comment>
<evidence type="ECO:0000256" key="10">
    <source>
        <dbReference type="SAM" id="MobiDB-lite"/>
    </source>
</evidence>
<dbReference type="InParanoid" id="A0A3N1HMI8"/>
<reference evidence="13 14" key="1">
    <citation type="journal article" date="2015" name="Stand. Genomic Sci.">
        <title>Genomic Encyclopedia of Bacterial and Archaeal Type Strains, Phase III: the genomes of soil and plant-associated and newly described type strains.</title>
        <authorList>
            <person name="Whitman W.B."/>
            <person name="Woyke T."/>
            <person name="Klenk H.P."/>
            <person name="Zhou Y."/>
            <person name="Lilburn T.G."/>
            <person name="Beck B.J."/>
            <person name="De Vos P."/>
            <person name="Vandamme P."/>
            <person name="Eisen J.A."/>
            <person name="Garrity G."/>
            <person name="Hugenholtz P."/>
            <person name="Kyrpides N.C."/>
        </authorList>
    </citation>
    <scope>NUCLEOTIDE SEQUENCE [LARGE SCALE GENOMIC DNA]</scope>
    <source>
        <strain evidence="13 14">CECT 7306</strain>
    </source>
</reference>
<proteinExistence type="inferred from homology"/>
<evidence type="ECO:0000256" key="9">
    <source>
        <dbReference type="RuleBase" id="RU003346"/>
    </source>
</evidence>
<dbReference type="InterPro" id="IPR005829">
    <property type="entry name" value="Sugar_transporter_CS"/>
</dbReference>
<keyword evidence="8 11" id="KW-0472">Membrane</keyword>
<evidence type="ECO:0000256" key="8">
    <source>
        <dbReference type="ARBA" id="ARBA00023136"/>
    </source>
</evidence>
<evidence type="ECO:0000256" key="7">
    <source>
        <dbReference type="ARBA" id="ARBA00022989"/>
    </source>
</evidence>
<protein>
    <submittedName>
        <fullName evidence="13">Sugar porter (SP) family MFS transporter</fullName>
    </submittedName>
</protein>
<keyword evidence="3 9" id="KW-0813">Transport</keyword>
<dbReference type="EMBL" id="RJKN01000003">
    <property type="protein sequence ID" value="ROP43676.1"/>
    <property type="molecule type" value="Genomic_DNA"/>
</dbReference>
<name>A0A3N1HMI8_9ACTN</name>
<feature type="transmembrane region" description="Helical" evidence="11">
    <location>
        <begin position="343"/>
        <end position="364"/>
    </location>
</feature>
<evidence type="ECO:0000313" key="14">
    <source>
        <dbReference type="Proteomes" id="UP000276232"/>
    </source>
</evidence>
<dbReference type="RefSeq" id="WP_123379393.1">
    <property type="nucleotide sequence ID" value="NZ_RJKN01000003.1"/>
</dbReference>
<comment type="subcellular location">
    <subcellularLocation>
        <location evidence="1">Cell membrane</location>
        <topology evidence="1">Multi-pass membrane protein</topology>
    </subcellularLocation>
</comment>
<dbReference type="GO" id="GO:0022857">
    <property type="term" value="F:transmembrane transporter activity"/>
    <property type="evidence" value="ECO:0007669"/>
    <property type="project" value="InterPro"/>
</dbReference>
<feature type="transmembrane region" description="Helical" evidence="11">
    <location>
        <begin position="197"/>
        <end position="216"/>
    </location>
</feature>
<feature type="region of interest" description="Disordered" evidence="10">
    <location>
        <begin position="1"/>
        <end position="20"/>
    </location>
</feature>
<feature type="transmembrane region" description="Helical" evidence="11">
    <location>
        <begin position="98"/>
        <end position="117"/>
    </location>
</feature>
<organism evidence="13 14">
    <name type="scientific">Pseudokineococcus lusitanus</name>
    <dbReference type="NCBI Taxonomy" id="763993"/>
    <lineage>
        <taxon>Bacteria</taxon>
        <taxon>Bacillati</taxon>
        <taxon>Actinomycetota</taxon>
        <taxon>Actinomycetes</taxon>
        <taxon>Kineosporiales</taxon>
        <taxon>Kineosporiaceae</taxon>
        <taxon>Pseudokineococcus</taxon>
    </lineage>
</organism>
<keyword evidence="14" id="KW-1185">Reference proteome</keyword>
<keyword evidence="5" id="KW-0762">Sugar transport</keyword>
<dbReference type="InterPro" id="IPR050814">
    <property type="entry name" value="Myo-inositol_Transporter"/>
</dbReference>
<feature type="transmembrane region" description="Helical" evidence="11">
    <location>
        <begin position="156"/>
        <end position="177"/>
    </location>
</feature>
<comment type="similarity">
    <text evidence="2 9">Belongs to the major facilitator superfamily. Sugar transporter (TC 2.A.1.1) family.</text>
</comment>
<dbReference type="Pfam" id="PF00083">
    <property type="entry name" value="Sugar_tr"/>
    <property type="match status" value="1"/>
</dbReference>
<evidence type="ECO:0000256" key="2">
    <source>
        <dbReference type="ARBA" id="ARBA00010992"/>
    </source>
</evidence>
<evidence type="ECO:0000259" key="12">
    <source>
        <dbReference type="PROSITE" id="PS50850"/>
    </source>
</evidence>
<feature type="transmembrane region" description="Helical" evidence="11">
    <location>
        <begin position="451"/>
        <end position="469"/>
    </location>
</feature>
<dbReference type="PROSITE" id="PS50850">
    <property type="entry name" value="MFS"/>
    <property type="match status" value="1"/>
</dbReference>
<sequence length="499" mass="52228">MSSQDARQGRGGDAARGGEAPLEEHHGKVIALAVAAAVGGFLFGFDSSVINGAVDAVGEQFGLDAIVVGVVVAVALVGAAAGAWFAGTLADRIGRTRAMVVAAFLFTISSIGSGFAFAAWDLALWRVIGGAGIGMASVLAPAYIAEISPSAIRGRLASFQQLAITLGIFTALLSNAFLAGQAGGAGADLWGLEAWRWMLLAGVVPSVVYGVLALLIPESPRYLVSRGRTQEALRVFRDKLDLRRPDAMVAEIRKSLQRDDRPSMRDLRGPRFGLQPVVWVGIILSALQQLVGINVIFYYSTTLWQSVGFAESDSFSISVGTAVLNVLVTLVAVAFVDKVGRKPLLLAGSAGMALGLGAVTVAFTQAQLVDAGDGTTTATLGSPWGVIALVGANLFVVAFGASWGPVVWVLLGEMFPNRIRAAGLAVAAAMQWVANFAVTVSFPVMSQDVSLWATYLMYTVFAVISFFFVKIKITETKGKSLEEMGQDAPAAATAGEPRR</sequence>
<evidence type="ECO:0000313" key="13">
    <source>
        <dbReference type="EMBL" id="ROP43676.1"/>
    </source>
</evidence>
<dbReference type="OrthoDB" id="4008739at2"/>
<dbReference type="Proteomes" id="UP000276232">
    <property type="component" value="Unassembled WGS sequence"/>
</dbReference>
<feature type="transmembrane region" description="Helical" evidence="11">
    <location>
        <begin position="315"/>
        <end position="336"/>
    </location>
</feature>
<feature type="transmembrane region" description="Helical" evidence="11">
    <location>
        <begin position="384"/>
        <end position="411"/>
    </location>
</feature>
<feature type="domain" description="Major facilitator superfamily (MFS) profile" evidence="12">
    <location>
        <begin position="32"/>
        <end position="477"/>
    </location>
</feature>
<evidence type="ECO:0000256" key="4">
    <source>
        <dbReference type="ARBA" id="ARBA00022475"/>
    </source>
</evidence>
<dbReference type="Gene3D" id="1.20.1250.20">
    <property type="entry name" value="MFS general substrate transporter like domains"/>
    <property type="match status" value="2"/>
</dbReference>
<evidence type="ECO:0000256" key="6">
    <source>
        <dbReference type="ARBA" id="ARBA00022692"/>
    </source>
</evidence>
<dbReference type="PROSITE" id="PS00216">
    <property type="entry name" value="SUGAR_TRANSPORT_1"/>
    <property type="match status" value="1"/>
</dbReference>
<dbReference type="InterPro" id="IPR036259">
    <property type="entry name" value="MFS_trans_sf"/>
</dbReference>
<evidence type="ECO:0000256" key="5">
    <source>
        <dbReference type="ARBA" id="ARBA00022597"/>
    </source>
</evidence>
<dbReference type="SUPFAM" id="SSF103473">
    <property type="entry name" value="MFS general substrate transporter"/>
    <property type="match status" value="1"/>
</dbReference>
<feature type="transmembrane region" description="Helical" evidence="11">
    <location>
        <begin position="29"/>
        <end position="45"/>
    </location>
</feature>
<dbReference type="FunFam" id="1.20.1250.20:FF:000122">
    <property type="entry name" value="D-xylose transporter XylE"/>
    <property type="match status" value="1"/>
</dbReference>
<keyword evidence="4" id="KW-1003">Cell membrane</keyword>
<dbReference type="InterPro" id="IPR003663">
    <property type="entry name" value="Sugar/inositol_transpt"/>
</dbReference>
<dbReference type="NCBIfam" id="TIGR00879">
    <property type="entry name" value="SP"/>
    <property type="match status" value="1"/>
</dbReference>
<dbReference type="FunCoup" id="A0A3N1HMI8">
    <property type="interactions" value="145"/>
</dbReference>
<dbReference type="InterPro" id="IPR005828">
    <property type="entry name" value="MFS_sugar_transport-like"/>
</dbReference>
<feature type="transmembrane region" description="Helical" evidence="11">
    <location>
        <begin position="123"/>
        <end position="144"/>
    </location>
</feature>
<dbReference type="GO" id="GO:0005886">
    <property type="term" value="C:plasma membrane"/>
    <property type="evidence" value="ECO:0007669"/>
    <property type="project" value="UniProtKB-SubCell"/>
</dbReference>
<feature type="transmembrane region" description="Helical" evidence="11">
    <location>
        <begin position="65"/>
        <end position="86"/>
    </location>
</feature>
<evidence type="ECO:0000256" key="1">
    <source>
        <dbReference type="ARBA" id="ARBA00004651"/>
    </source>
</evidence>